<keyword evidence="2" id="KW-0472">Membrane</keyword>
<sequence>MSTAATAKGARPRTWPWVLVLSGFATGLLGLLPWLLTGARLPLQNLWDTEIRPGDMPLVLLPFSQYALTLLPGMLVWGSALAGCVVRLHPVHARLRGAMVATLGFLAVAVIATSQTALVVHGGLRADDPRTDRYFVAVLSVIVASVVVGIVVLALLACGRRPSASIAATVAALAGGIWLDALIATPFGGAPSTLQVELLSYSRWLPALFVGAVLVWCGVGGLGNAVAWAVSPVLLWVLPAGFTAVNYAAGSRVLAGDLEEMRDAALDVFRSALGPAGPSLEYAGVALGLGVLGTVIRACHARRRASSNGASDTTPAQRAPLPDRAVPRSKA</sequence>
<reference evidence="3 4" key="1">
    <citation type="submission" date="2019-03" db="EMBL/GenBank/DDBJ databases">
        <title>Genomic features of bacteria from cold environments.</title>
        <authorList>
            <person name="Shen L."/>
        </authorList>
    </citation>
    <scope>NUCLEOTIDE SEQUENCE [LARGE SCALE GENOMIC DNA]</scope>
    <source>
        <strain evidence="4">T3246-1</strain>
    </source>
</reference>
<protein>
    <recommendedName>
        <fullName evidence="5">Integral membrane protein</fullName>
    </recommendedName>
</protein>
<comment type="caution">
    <text evidence="3">The sequence shown here is derived from an EMBL/GenBank/DDBJ whole genome shotgun (WGS) entry which is preliminary data.</text>
</comment>
<feature type="transmembrane region" description="Helical" evidence="2">
    <location>
        <begin position="66"/>
        <end position="86"/>
    </location>
</feature>
<keyword evidence="4" id="KW-1185">Reference proteome</keyword>
<dbReference type="Proteomes" id="UP000504882">
    <property type="component" value="Unassembled WGS sequence"/>
</dbReference>
<feature type="compositionally biased region" description="Polar residues" evidence="1">
    <location>
        <begin position="306"/>
        <end position="316"/>
    </location>
</feature>
<feature type="transmembrane region" description="Helical" evidence="2">
    <location>
        <begin position="98"/>
        <end position="122"/>
    </location>
</feature>
<feature type="transmembrane region" description="Helical" evidence="2">
    <location>
        <begin position="134"/>
        <end position="157"/>
    </location>
</feature>
<feature type="region of interest" description="Disordered" evidence="1">
    <location>
        <begin position="306"/>
        <end position="331"/>
    </location>
</feature>
<keyword evidence="2" id="KW-0812">Transmembrane</keyword>
<name>A0ABY2E103_9MICO</name>
<keyword evidence="2" id="KW-1133">Transmembrane helix</keyword>
<feature type="transmembrane region" description="Helical" evidence="2">
    <location>
        <begin position="204"/>
        <end position="226"/>
    </location>
</feature>
<feature type="transmembrane region" description="Helical" evidence="2">
    <location>
        <begin position="233"/>
        <end position="250"/>
    </location>
</feature>
<evidence type="ECO:0000313" key="4">
    <source>
        <dbReference type="Proteomes" id="UP000504882"/>
    </source>
</evidence>
<dbReference type="EMBL" id="SMNA01000007">
    <property type="protein sequence ID" value="TDE91600.1"/>
    <property type="molecule type" value="Genomic_DNA"/>
</dbReference>
<feature type="transmembrane region" description="Helical" evidence="2">
    <location>
        <begin position="282"/>
        <end position="299"/>
    </location>
</feature>
<evidence type="ECO:0000256" key="2">
    <source>
        <dbReference type="SAM" id="Phobius"/>
    </source>
</evidence>
<evidence type="ECO:0000256" key="1">
    <source>
        <dbReference type="SAM" id="MobiDB-lite"/>
    </source>
</evidence>
<gene>
    <name evidence="3" type="ORF">EXU48_15765</name>
</gene>
<proteinExistence type="predicted"/>
<organism evidence="3 4">
    <name type="scientific">Occultella glacieicola</name>
    <dbReference type="NCBI Taxonomy" id="2518684"/>
    <lineage>
        <taxon>Bacteria</taxon>
        <taxon>Bacillati</taxon>
        <taxon>Actinomycetota</taxon>
        <taxon>Actinomycetes</taxon>
        <taxon>Micrococcales</taxon>
        <taxon>Ruaniaceae</taxon>
        <taxon>Occultella</taxon>
    </lineage>
</organism>
<evidence type="ECO:0000313" key="3">
    <source>
        <dbReference type="EMBL" id="TDE91600.1"/>
    </source>
</evidence>
<feature type="transmembrane region" description="Helical" evidence="2">
    <location>
        <begin position="17"/>
        <end position="36"/>
    </location>
</feature>
<evidence type="ECO:0008006" key="5">
    <source>
        <dbReference type="Google" id="ProtNLM"/>
    </source>
</evidence>
<feature type="transmembrane region" description="Helical" evidence="2">
    <location>
        <begin position="164"/>
        <end position="184"/>
    </location>
</feature>
<accession>A0ABY2E103</accession>
<dbReference type="RefSeq" id="WP_133108634.1">
    <property type="nucleotide sequence ID" value="NZ_SMNA01000007.1"/>
</dbReference>